<organism evidence="3 4">
    <name type="scientific">Lolium multiflorum</name>
    <name type="common">Italian ryegrass</name>
    <name type="synonym">Lolium perenne subsp. multiflorum</name>
    <dbReference type="NCBI Taxonomy" id="4521"/>
    <lineage>
        <taxon>Eukaryota</taxon>
        <taxon>Viridiplantae</taxon>
        <taxon>Streptophyta</taxon>
        <taxon>Embryophyta</taxon>
        <taxon>Tracheophyta</taxon>
        <taxon>Spermatophyta</taxon>
        <taxon>Magnoliopsida</taxon>
        <taxon>Liliopsida</taxon>
        <taxon>Poales</taxon>
        <taxon>Poaceae</taxon>
        <taxon>BOP clade</taxon>
        <taxon>Pooideae</taxon>
        <taxon>Poodae</taxon>
        <taxon>Poeae</taxon>
        <taxon>Poeae Chloroplast Group 2 (Poeae type)</taxon>
        <taxon>Loliodinae</taxon>
        <taxon>Loliinae</taxon>
        <taxon>Lolium</taxon>
    </lineage>
</organism>
<comment type="caution">
    <text evidence="3">The sequence shown here is derived from an EMBL/GenBank/DDBJ whole genome shotgun (WGS) entry which is preliminary data.</text>
</comment>
<evidence type="ECO:0000256" key="1">
    <source>
        <dbReference type="SAM" id="MobiDB-lite"/>
    </source>
</evidence>
<proteinExistence type="predicted"/>
<keyword evidence="4" id="KW-1185">Reference proteome</keyword>
<dbReference type="InterPro" id="IPR050951">
    <property type="entry name" value="Retrovirus_Pol_polyprotein"/>
</dbReference>
<feature type="domain" description="Integrase catalytic" evidence="2">
    <location>
        <begin position="1"/>
        <end position="139"/>
    </location>
</feature>
<dbReference type="Proteomes" id="UP001231189">
    <property type="component" value="Unassembled WGS sequence"/>
</dbReference>
<accession>A0AAD8SBY9</accession>
<dbReference type="GO" id="GO:0015074">
    <property type="term" value="P:DNA integration"/>
    <property type="evidence" value="ECO:0007669"/>
    <property type="project" value="InterPro"/>
</dbReference>
<dbReference type="PANTHER" id="PTHR37984">
    <property type="entry name" value="PROTEIN CBG26694"/>
    <property type="match status" value="1"/>
</dbReference>
<dbReference type="InterPro" id="IPR012337">
    <property type="entry name" value="RNaseH-like_sf"/>
</dbReference>
<evidence type="ECO:0000313" key="4">
    <source>
        <dbReference type="Proteomes" id="UP001231189"/>
    </source>
</evidence>
<dbReference type="SUPFAM" id="SSF53098">
    <property type="entry name" value="Ribonuclease H-like"/>
    <property type="match status" value="1"/>
</dbReference>
<sequence length="222" mass="23621">MFIVVDKFIKWVEAMPFTTQDSTTAVNFIKFIVFLFGVPNIIITGNNSKFTSGEFEDYCNELGIKLRFASVAHPRTNGQVEKGNERARRCHGHASASSPANSATPALASNANGFTTSPRTSQTSSLARAVPVDDATVDVLRRGTESFDHALVLPPPPPNFTAGARRGAEKGAVDPSHPGDATACASPSSTTSPRTLPTPATAWSLRPPTRPELVLLAGDDDD</sequence>
<gene>
    <name evidence="3" type="ORF">QYE76_067206</name>
</gene>
<feature type="compositionally biased region" description="Polar residues" evidence="1">
    <location>
        <begin position="113"/>
        <end position="126"/>
    </location>
</feature>
<dbReference type="GO" id="GO:0003676">
    <property type="term" value="F:nucleic acid binding"/>
    <property type="evidence" value="ECO:0007669"/>
    <property type="project" value="InterPro"/>
</dbReference>
<dbReference type="AlphaFoldDB" id="A0AAD8SBY9"/>
<dbReference type="Pfam" id="PF00665">
    <property type="entry name" value="rve"/>
    <property type="match status" value="1"/>
</dbReference>
<feature type="region of interest" description="Disordered" evidence="1">
    <location>
        <begin position="148"/>
        <end position="222"/>
    </location>
</feature>
<name>A0AAD8SBY9_LOLMU</name>
<dbReference type="InterPro" id="IPR001584">
    <property type="entry name" value="Integrase_cat-core"/>
</dbReference>
<dbReference type="PROSITE" id="PS50994">
    <property type="entry name" value="INTEGRASE"/>
    <property type="match status" value="1"/>
</dbReference>
<protein>
    <recommendedName>
        <fullName evidence="2">Integrase catalytic domain-containing protein</fullName>
    </recommendedName>
</protein>
<reference evidence="3" key="1">
    <citation type="submission" date="2023-07" db="EMBL/GenBank/DDBJ databases">
        <title>A chromosome-level genome assembly of Lolium multiflorum.</title>
        <authorList>
            <person name="Chen Y."/>
            <person name="Copetti D."/>
            <person name="Kolliker R."/>
            <person name="Studer B."/>
        </authorList>
    </citation>
    <scope>NUCLEOTIDE SEQUENCE</scope>
    <source>
        <strain evidence="3">02402/16</strain>
        <tissue evidence="3">Leaf</tissue>
    </source>
</reference>
<dbReference type="PANTHER" id="PTHR37984:SF5">
    <property type="entry name" value="PROTEIN NYNRIN-LIKE"/>
    <property type="match status" value="1"/>
</dbReference>
<evidence type="ECO:0000313" key="3">
    <source>
        <dbReference type="EMBL" id="KAK1649401.1"/>
    </source>
</evidence>
<feature type="compositionally biased region" description="Low complexity" evidence="1">
    <location>
        <begin position="94"/>
        <end position="112"/>
    </location>
</feature>
<evidence type="ECO:0000259" key="2">
    <source>
        <dbReference type="PROSITE" id="PS50994"/>
    </source>
</evidence>
<dbReference type="Gene3D" id="3.30.420.10">
    <property type="entry name" value="Ribonuclease H-like superfamily/Ribonuclease H"/>
    <property type="match status" value="1"/>
</dbReference>
<dbReference type="EMBL" id="JAUUTY010000004">
    <property type="protein sequence ID" value="KAK1649401.1"/>
    <property type="molecule type" value="Genomic_DNA"/>
</dbReference>
<feature type="region of interest" description="Disordered" evidence="1">
    <location>
        <begin position="75"/>
        <end position="129"/>
    </location>
</feature>
<feature type="compositionally biased region" description="Low complexity" evidence="1">
    <location>
        <begin position="181"/>
        <end position="202"/>
    </location>
</feature>
<dbReference type="InterPro" id="IPR036397">
    <property type="entry name" value="RNaseH_sf"/>
</dbReference>